<feature type="signal peptide" evidence="1">
    <location>
        <begin position="1"/>
        <end position="22"/>
    </location>
</feature>
<keyword evidence="1" id="KW-0732">Signal</keyword>
<proteinExistence type="predicted"/>
<keyword evidence="3" id="KW-1185">Reference proteome</keyword>
<organism evidence="2 3">
    <name type="scientific">Pontiella agarivorans</name>
    <dbReference type="NCBI Taxonomy" id="3038953"/>
    <lineage>
        <taxon>Bacteria</taxon>
        <taxon>Pseudomonadati</taxon>
        <taxon>Kiritimatiellota</taxon>
        <taxon>Kiritimatiellia</taxon>
        <taxon>Kiritimatiellales</taxon>
        <taxon>Pontiellaceae</taxon>
        <taxon>Pontiella</taxon>
    </lineage>
</organism>
<evidence type="ECO:0000313" key="3">
    <source>
        <dbReference type="Proteomes" id="UP001290861"/>
    </source>
</evidence>
<evidence type="ECO:0000256" key="1">
    <source>
        <dbReference type="SAM" id="SignalP"/>
    </source>
</evidence>
<reference evidence="2 3" key="1">
    <citation type="journal article" date="2024" name="Appl. Environ. Microbiol.">
        <title>Pontiella agarivorans sp. nov., a novel marine anaerobic bacterium capable of degrading macroalgal polysaccharides and fixing nitrogen.</title>
        <authorList>
            <person name="Liu N."/>
            <person name="Kivenson V."/>
            <person name="Peng X."/>
            <person name="Cui Z."/>
            <person name="Lankiewicz T.S."/>
            <person name="Gosselin K.M."/>
            <person name="English C.J."/>
            <person name="Blair E.M."/>
            <person name="O'Malley M.A."/>
            <person name="Valentine D.L."/>
        </authorList>
    </citation>
    <scope>NUCLEOTIDE SEQUENCE [LARGE SCALE GENOMIC DNA]</scope>
    <source>
        <strain evidence="2 3">NLcol2</strain>
    </source>
</reference>
<dbReference type="EMBL" id="JARVCO010000002">
    <property type="protein sequence ID" value="MDZ8117567.1"/>
    <property type="molecule type" value="Genomic_DNA"/>
</dbReference>
<evidence type="ECO:0000313" key="2">
    <source>
        <dbReference type="EMBL" id="MDZ8117567.1"/>
    </source>
</evidence>
<comment type="caution">
    <text evidence="2">The sequence shown here is derived from an EMBL/GenBank/DDBJ whole genome shotgun (WGS) entry which is preliminary data.</text>
</comment>
<sequence length="654" mass="71455">MKRQLITAAWGIALAFSVSAEAITYEFAQVEGFTNGVLSGQAGWSGEAYSVNTNDSGSIMIDNDPAQQWVAAFPTESFDAESNNCFFVSNVVSWTQVETNGDNSIFNVIINDSKSGGTPCRLSLERRANFPQYVLNLKSDDGSNNGWNFFPENLFGVNGSADPDSDEIGFGFSLTKGRVQNEWMYSITLENITSNSILYALSGSMTSTSNLYDSAVLYAGISSGISSEINGTSNRVIKSFSMDQSYINYDIIFDIDFQDMLGPIWNQYHTAPLRAWVYGHITTNGNGVADPSDRYLEHRPGFSTNNAAWAGDRDQVRRGMLFTNSIPEMDISDMYEFSMDYRMFAENSVTDQKFVDVILTTNNYTGNWGTPSSEQCFGQGAEGLDPAIGAYQLGFRLEQDNWTGVGGAWPDGGMKIRLNPVNAEAHAGVINLNDLGITNITDVAGDSESDTLHLRYVAEKTTNVNVWACSLTVSNPVNQLSWTFSEDLTNAIVYEAADLYLGLASRDGFDGIAGYELDNLYSRIVNGTYVPVIDWSYALWADEKGVTGTATEDDDGDGLNNYGEYVFGGDPVPPNGSGDQGISPVFNVESGAYIFSLVGDDTVVAHVLSTDNLIIDSWETNETVRVAETDGLMYAYTNLNGTAAERKFLKVEVE</sequence>
<feature type="chain" id="PRO_5047495284" evidence="1">
    <location>
        <begin position="23"/>
        <end position="654"/>
    </location>
</feature>
<dbReference type="Proteomes" id="UP001290861">
    <property type="component" value="Unassembled WGS sequence"/>
</dbReference>
<gene>
    <name evidence="2" type="ORF">P9H32_02930</name>
</gene>
<name>A0ABU5MTN3_9BACT</name>
<dbReference type="RefSeq" id="WP_322607368.1">
    <property type="nucleotide sequence ID" value="NZ_JARVCO010000002.1"/>
</dbReference>
<protein>
    <submittedName>
        <fullName evidence="2">Uncharacterized protein</fullName>
    </submittedName>
</protein>
<accession>A0ABU5MTN3</accession>